<accession>A0A0D2NMP8</accession>
<dbReference type="EMBL" id="KK100445">
    <property type="protein sequence ID" value="KIZ05871.1"/>
    <property type="molecule type" value="Genomic_DNA"/>
</dbReference>
<protein>
    <submittedName>
        <fullName evidence="2">Uncharacterized protein</fullName>
    </submittedName>
</protein>
<dbReference type="GeneID" id="25734956"/>
<feature type="region of interest" description="Disordered" evidence="1">
    <location>
        <begin position="65"/>
        <end position="89"/>
    </location>
</feature>
<dbReference type="KEGG" id="mng:MNEG_2078"/>
<dbReference type="InterPro" id="IPR036038">
    <property type="entry name" value="Aminotransferase-like"/>
</dbReference>
<dbReference type="AlphaFoldDB" id="A0A0D2NMP8"/>
<evidence type="ECO:0000256" key="1">
    <source>
        <dbReference type="SAM" id="MobiDB-lite"/>
    </source>
</evidence>
<feature type="non-terminal residue" evidence="2">
    <location>
        <position position="1"/>
    </location>
</feature>
<dbReference type="STRING" id="145388.A0A0D2NMP8"/>
<sequence>EDLPLKGVEQRSISLEELQGALEAFLVNTTQGVMPLTQVEDHPIADGRPGNLSLALQAVLINDRVPREGSDRHTPVPYGGLTGMRSQLT</sequence>
<evidence type="ECO:0000313" key="3">
    <source>
        <dbReference type="Proteomes" id="UP000054498"/>
    </source>
</evidence>
<evidence type="ECO:0000313" key="2">
    <source>
        <dbReference type="EMBL" id="KIZ05871.1"/>
    </source>
</evidence>
<dbReference type="GO" id="GO:0003824">
    <property type="term" value="F:catalytic activity"/>
    <property type="evidence" value="ECO:0007669"/>
    <property type="project" value="InterPro"/>
</dbReference>
<name>A0A0D2NMP8_9CHLO</name>
<dbReference type="Proteomes" id="UP000054498">
    <property type="component" value="Unassembled WGS sequence"/>
</dbReference>
<dbReference type="Gene3D" id="3.20.10.10">
    <property type="entry name" value="D-amino Acid Aminotransferase, subunit A, domain 2"/>
    <property type="match status" value="1"/>
</dbReference>
<dbReference type="InterPro" id="IPR043132">
    <property type="entry name" value="BCAT-like_C"/>
</dbReference>
<gene>
    <name evidence="2" type="ORF">MNEG_2078</name>
</gene>
<feature type="compositionally biased region" description="Basic and acidic residues" evidence="1">
    <location>
        <begin position="65"/>
        <end position="74"/>
    </location>
</feature>
<keyword evidence="3" id="KW-1185">Reference proteome</keyword>
<dbReference type="RefSeq" id="XP_013904890.1">
    <property type="nucleotide sequence ID" value="XM_014049436.1"/>
</dbReference>
<reference evidence="2 3" key="1">
    <citation type="journal article" date="2013" name="BMC Genomics">
        <title>Reconstruction of the lipid metabolism for the microalga Monoraphidium neglectum from its genome sequence reveals characteristics suitable for biofuel production.</title>
        <authorList>
            <person name="Bogen C."/>
            <person name="Al-Dilaimi A."/>
            <person name="Albersmeier A."/>
            <person name="Wichmann J."/>
            <person name="Grundmann M."/>
            <person name="Rupp O."/>
            <person name="Lauersen K.J."/>
            <person name="Blifernez-Klassen O."/>
            <person name="Kalinowski J."/>
            <person name="Goesmann A."/>
            <person name="Mussgnug J.H."/>
            <person name="Kruse O."/>
        </authorList>
    </citation>
    <scope>NUCLEOTIDE SEQUENCE [LARGE SCALE GENOMIC DNA]</scope>
    <source>
        <strain evidence="2 3">SAG 48.87</strain>
    </source>
</reference>
<dbReference type="SUPFAM" id="SSF56752">
    <property type="entry name" value="D-aminoacid aminotransferase-like PLP-dependent enzymes"/>
    <property type="match status" value="1"/>
</dbReference>
<dbReference type="OrthoDB" id="25921at2759"/>
<proteinExistence type="predicted"/>
<organism evidence="2 3">
    <name type="scientific">Monoraphidium neglectum</name>
    <dbReference type="NCBI Taxonomy" id="145388"/>
    <lineage>
        <taxon>Eukaryota</taxon>
        <taxon>Viridiplantae</taxon>
        <taxon>Chlorophyta</taxon>
        <taxon>core chlorophytes</taxon>
        <taxon>Chlorophyceae</taxon>
        <taxon>CS clade</taxon>
        <taxon>Sphaeropleales</taxon>
        <taxon>Selenastraceae</taxon>
        <taxon>Monoraphidium</taxon>
    </lineage>
</organism>